<dbReference type="Gene3D" id="2.30.110.10">
    <property type="entry name" value="Electron Transport, Fmn-binding Protein, Chain A"/>
    <property type="match status" value="1"/>
</dbReference>
<evidence type="ECO:0000313" key="4">
    <source>
        <dbReference type="Proteomes" id="UP001275440"/>
    </source>
</evidence>
<protein>
    <submittedName>
        <fullName evidence="3">PPOX class F420-dependent oxidoreductase</fullName>
    </submittedName>
</protein>
<gene>
    <name evidence="3" type="ORF">F8M49_08870</name>
</gene>
<reference evidence="3 4" key="1">
    <citation type="submission" date="2019-10" db="EMBL/GenBank/DDBJ databases">
        <title>Draft Genome Assembly of Rhodococcus zopfii DSM44189.</title>
        <authorList>
            <person name="Sutton J.M."/>
            <person name="Akob D.M."/>
            <person name="Bushman T.J."/>
        </authorList>
    </citation>
    <scope>NUCLEOTIDE SEQUENCE [LARGE SCALE GENOMIC DNA]</scope>
    <source>
        <strain evidence="3 4">DSM 44189</strain>
    </source>
</reference>
<evidence type="ECO:0000259" key="2">
    <source>
        <dbReference type="Pfam" id="PF01243"/>
    </source>
</evidence>
<dbReference type="PANTHER" id="PTHR35176">
    <property type="entry name" value="HEME OXYGENASE HI_0854-RELATED"/>
    <property type="match status" value="1"/>
</dbReference>
<accession>A0ABU3WNA5</accession>
<dbReference type="InterPro" id="IPR011576">
    <property type="entry name" value="Pyridox_Oxase_N"/>
</dbReference>
<dbReference type="PANTHER" id="PTHR35176:SF11">
    <property type="entry name" value="PYRIDOXAMINE 5'-PHOSPHATE OXIDASE FAMILY PROTEIN"/>
    <property type="match status" value="1"/>
</dbReference>
<organism evidence="3 4">
    <name type="scientific">Rhodococcus zopfii</name>
    <dbReference type="NCBI Taxonomy" id="43772"/>
    <lineage>
        <taxon>Bacteria</taxon>
        <taxon>Bacillati</taxon>
        <taxon>Actinomycetota</taxon>
        <taxon>Actinomycetes</taxon>
        <taxon>Mycobacteriales</taxon>
        <taxon>Nocardiaceae</taxon>
        <taxon>Rhodococcus</taxon>
    </lineage>
</organism>
<sequence length="134" mass="14283">MSDGDLPRPSFADFAAAKYVLLSTFRKNGTAVPTAVWAVADDDRLLVWTATGSHKVTRLRRDPRITLAVCDARGKPRSAAVPGTATVLDDAGTEHTRAAIIGKYGIFGWLTVKASVLRRGRSGTIGLACCVDEP</sequence>
<dbReference type="Proteomes" id="UP001275440">
    <property type="component" value="Unassembled WGS sequence"/>
</dbReference>
<proteinExistence type="predicted"/>
<dbReference type="InterPro" id="IPR052019">
    <property type="entry name" value="F420H2_bilvrd_red/Heme_oxyg"/>
</dbReference>
<dbReference type="Pfam" id="PF01243">
    <property type="entry name" value="PNPOx_N"/>
    <property type="match status" value="1"/>
</dbReference>
<dbReference type="SUPFAM" id="SSF50475">
    <property type="entry name" value="FMN-binding split barrel"/>
    <property type="match status" value="1"/>
</dbReference>
<dbReference type="InterPro" id="IPR012349">
    <property type="entry name" value="Split_barrel_FMN-bd"/>
</dbReference>
<feature type="domain" description="Pyridoxamine 5'-phosphate oxidase N-terminal" evidence="2">
    <location>
        <begin position="15"/>
        <end position="93"/>
    </location>
</feature>
<dbReference type="NCBIfam" id="TIGR03666">
    <property type="entry name" value="Rv2061_F420"/>
    <property type="match status" value="1"/>
</dbReference>
<keyword evidence="4" id="KW-1185">Reference proteome</keyword>
<dbReference type="RefSeq" id="WP_371305062.1">
    <property type="nucleotide sequence ID" value="NZ_JAWKJJ010000001.1"/>
</dbReference>
<comment type="caution">
    <text evidence="3">The sequence shown here is derived from an EMBL/GenBank/DDBJ whole genome shotgun (WGS) entry which is preliminary data.</text>
</comment>
<evidence type="ECO:0000313" key="3">
    <source>
        <dbReference type="EMBL" id="MDV2475482.1"/>
    </source>
</evidence>
<name>A0ABU3WNA5_9NOCA</name>
<dbReference type="EMBL" id="WBMO01000001">
    <property type="protein sequence ID" value="MDV2475482.1"/>
    <property type="molecule type" value="Genomic_DNA"/>
</dbReference>
<keyword evidence="1" id="KW-0560">Oxidoreductase</keyword>
<dbReference type="InterPro" id="IPR019965">
    <property type="entry name" value="PPOX_F420-dep_Rv2061_put"/>
</dbReference>
<evidence type="ECO:0000256" key="1">
    <source>
        <dbReference type="ARBA" id="ARBA00023002"/>
    </source>
</evidence>